<name>A0ABQ7K0T6_9FUNG</name>
<comment type="caution">
    <text evidence="2">The sequence shown here is derived from an EMBL/GenBank/DDBJ whole genome shotgun (WGS) entry which is preliminary data.</text>
</comment>
<feature type="compositionally biased region" description="Basic and acidic residues" evidence="1">
    <location>
        <begin position="311"/>
        <end position="321"/>
    </location>
</feature>
<keyword evidence="3" id="KW-1185">Reference proteome</keyword>
<organism evidence="2 3">
    <name type="scientific">Linnemannia gamsii</name>
    <dbReference type="NCBI Taxonomy" id="64522"/>
    <lineage>
        <taxon>Eukaryota</taxon>
        <taxon>Fungi</taxon>
        <taxon>Fungi incertae sedis</taxon>
        <taxon>Mucoromycota</taxon>
        <taxon>Mortierellomycotina</taxon>
        <taxon>Mortierellomycetes</taxon>
        <taxon>Mortierellales</taxon>
        <taxon>Mortierellaceae</taxon>
        <taxon>Linnemannia</taxon>
    </lineage>
</organism>
<evidence type="ECO:0000313" key="3">
    <source>
        <dbReference type="Proteomes" id="UP001194696"/>
    </source>
</evidence>
<accession>A0ABQ7K0T6</accession>
<dbReference type="PANTHER" id="PTHR13237">
    <property type="entry name" value="SOMETHING ABOUT SILENCING PROTEIN 10-RELATED"/>
    <property type="match status" value="1"/>
</dbReference>
<dbReference type="EMBL" id="JAAAIM010000361">
    <property type="protein sequence ID" value="KAG0289202.1"/>
    <property type="molecule type" value="Genomic_DNA"/>
</dbReference>
<dbReference type="PANTHER" id="PTHR13237:SF9">
    <property type="entry name" value="NEUROGUIDIN"/>
    <property type="match status" value="1"/>
</dbReference>
<dbReference type="Pfam" id="PF04000">
    <property type="entry name" value="Sas10_Utp3"/>
    <property type="match status" value="1"/>
</dbReference>
<evidence type="ECO:0000313" key="2">
    <source>
        <dbReference type="EMBL" id="KAG0289202.1"/>
    </source>
</evidence>
<dbReference type="InterPro" id="IPR007146">
    <property type="entry name" value="Sas10/Utp3/C1D"/>
</dbReference>
<evidence type="ECO:0000256" key="1">
    <source>
        <dbReference type="SAM" id="MobiDB-lite"/>
    </source>
</evidence>
<protein>
    <submittedName>
        <fullName evidence="2">Uncharacterized protein</fullName>
    </submittedName>
</protein>
<feature type="region of interest" description="Disordered" evidence="1">
    <location>
        <begin position="311"/>
        <end position="388"/>
    </location>
</feature>
<feature type="compositionally biased region" description="Acidic residues" evidence="1">
    <location>
        <begin position="159"/>
        <end position="169"/>
    </location>
</feature>
<gene>
    <name evidence="2" type="ORF">BGZ96_007178</name>
</gene>
<proteinExistence type="predicted"/>
<feature type="region of interest" description="Disordered" evidence="1">
    <location>
        <begin position="133"/>
        <end position="185"/>
    </location>
</feature>
<sequence>MVASKSPADAVAEALRLDQVAFPKHLQELATMLKEIETKLKPTIAKLDSKEIDTSKGLSFLEVKYHILLEYITNLAFVMYRKLDGQSIQDHPAVVALIEQRTMLEKMKPVEQKLKYQIDKLVRAAVVGQQDGEAQSNAGGADPLAFKPNPKNLVLDNENGGDDGEDDQDDGGRDDDSKAGLYRAPKMAPVHFEEDSSAVAKRLKYQARLQARAAKSRVMKDLVSEFDDRPEEMSLTNDGVHFGMGMDQKQREREDYEEANFTRTMLSKKEITRLRKGALPRFENEFENLNDFSQIAPLQDDLETNEQRRRNVLARRNERKQATMARDSDDDEDMGGNSRNRKRSNGGDEIFDGLMADPSKRRKGKTAFDRSQRNIGRSKSSSKGKGRK</sequence>
<feature type="region of interest" description="Disordered" evidence="1">
    <location>
        <begin position="234"/>
        <end position="253"/>
    </location>
</feature>
<reference evidence="2 3" key="1">
    <citation type="journal article" date="2020" name="Fungal Divers.">
        <title>Resolving the Mortierellaceae phylogeny through synthesis of multi-gene phylogenetics and phylogenomics.</title>
        <authorList>
            <person name="Vandepol N."/>
            <person name="Liber J."/>
            <person name="Desiro A."/>
            <person name="Na H."/>
            <person name="Kennedy M."/>
            <person name="Barry K."/>
            <person name="Grigoriev I.V."/>
            <person name="Miller A.N."/>
            <person name="O'Donnell K."/>
            <person name="Stajich J.E."/>
            <person name="Bonito G."/>
        </authorList>
    </citation>
    <scope>NUCLEOTIDE SEQUENCE [LARGE SCALE GENOMIC DNA]</scope>
    <source>
        <strain evidence="2 3">AD045</strain>
    </source>
</reference>
<dbReference type="Proteomes" id="UP001194696">
    <property type="component" value="Unassembled WGS sequence"/>
</dbReference>